<feature type="region of interest" description="Disordered" evidence="1">
    <location>
        <begin position="144"/>
        <end position="165"/>
    </location>
</feature>
<feature type="compositionally biased region" description="Basic residues" evidence="1">
    <location>
        <begin position="253"/>
        <end position="265"/>
    </location>
</feature>
<dbReference type="PROSITE" id="PS51471">
    <property type="entry name" value="FE2OG_OXY"/>
    <property type="match status" value="1"/>
</dbReference>
<dbReference type="InterPro" id="IPR027450">
    <property type="entry name" value="AlkB-like"/>
</dbReference>
<proteinExistence type="predicted"/>
<dbReference type="GO" id="GO:0006307">
    <property type="term" value="P:DNA alkylation repair"/>
    <property type="evidence" value="ECO:0007669"/>
    <property type="project" value="InterPro"/>
</dbReference>
<evidence type="ECO:0000313" key="3">
    <source>
        <dbReference type="EMBL" id="CAE4637202.1"/>
    </source>
</evidence>
<evidence type="ECO:0000259" key="2">
    <source>
        <dbReference type="PROSITE" id="PS51471"/>
    </source>
</evidence>
<dbReference type="InterPro" id="IPR005123">
    <property type="entry name" value="Oxoglu/Fe-dep_dioxygenase_dom"/>
</dbReference>
<dbReference type="PANTHER" id="PTHR31212">
    <property type="entry name" value="ALPHA-KETOGLUTARATE-DEPENDENT DIOXYGENASE ALKB HOMOLOG 3"/>
    <property type="match status" value="1"/>
</dbReference>
<feature type="compositionally biased region" description="Basic and acidic residues" evidence="1">
    <location>
        <begin position="372"/>
        <end position="381"/>
    </location>
</feature>
<dbReference type="Pfam" id="PF13532">
    <property type="entry name" value="2OG-FeII_Oxy_2"/>
    <property type="match status" value="1"/>
</dbReference>
<dbReference type="EMBL" id="HBNR01065506">
    <property type="protein sequence ID" value="CAE4637202.1"/>
    <property type="molecule type" value="Transcribed_RNA"/>
</dbReference>
<sequence length="635" mass="69279">MVKSGGPAHFSADGPCPASPKELQSCVLRFICGSPDFGPFPASIVGLNAAIRRAYQRAGHERAALGVFRATSTADAVRAIRTDLLAAGHRSALVLEDGAASDDLLIMDADRQRIHRVLLAKMANGESVQQQAAVVAKQVAATGAAHEDGSQTPGGQVDKSVDFSRSTAGRARRALDVDEEIMQLLAEPTVKRQDWGVQAAQQAEGEEERQDGAGAAEPGAEAHERSRSRRRRRRRQRSSSSASGANEEENGRRRGGRDRKRRRRRESSQDAPPADPAATGSPALPLPDPGPHDALAAGGGPSGMPPPGSTFVFTPDAHDSMLDVPLPEPTPRRSVSSVPLFEWVSANSLTDLKPAVRGKGGEGRGRGRRSRSRGEGPDDPGKGPGDGRPPEKLGGDTWEEPRGKTGLQLLGDTGGGQWAYPLLDEARRSFAGYLHRALPAEDCQVLFERIRSGTIWQQPEGPLGALPRKTCWMVGRGCTCTYRYGGIEVSPQEFPPWMQELLGVVMPLCGLKEPDTWPNSCNLNLYVDGGMSVGWHSDDERLFQGKFSDCRIVSLSLGTRRKFEMRLNWPEEGERQSWQVFLGDGDLLTMEGMMQKHFQHRVPREDNVTAPRINLTWRWVARHAPRCPVERPRRS</sequence>
<gene>
    <name evidence="3" type="ORF">AMON00008_LOCUS46275</name>
</gene>
<name>A0A7S4VXA8_9DINO</name>
<reference evidence="3" key="1">
    <citation type="submission" date="2021-01" db="EMBL/GenBank/DDBJ databases">
        <authorList>
            <person name="Corre E."/>
            <person name="Pelletier E."/>
            <person name="Niang G."/>
            <person name="Scheremetjew M."/>
            <person name="Finn R."/>
            <person name="Kale V."/>
            <person name="Holt S."/>
            <person name="Cochrane G."/>
            <person name="Meng A."/>
            <person name="Brown T."/>
            <person name="Cohen L."/>
        </authorList>
    </citation>
    <scope>NUCLEOTIDE SEQUENCE</scope>
    <source>
        <strain evidence="3">CCMP3105</strain>
    </source>
</reference>
<protein>
    <recommendedName>
        <fullName evidence="2">Fe2OG dioxygenase domain-containing protein</fullName>
    </recommendedName>
</protein>
<dbReference type="GO" id="GO:0051213">
    <property type="term" value="F:dioxygenase activity"/>
    <property type="evidence" value="ECO:0007669"/>
    <property type="project" value="InterPro"/>
</dbReference>
<dbReference type="Gene3D" id="2.60.120.590">
    <property type="entry name" value="Alpha-ketoglutarate-dependent dioxygenase AlkB-like"/>
    <property type="match status" value="1"/>
</dbReference>
<feature type="region of interest" description="Disordered" evidence="1">
    <location>
        <begin position="195"/>
        <end position="336"/>
    </location>
</feature>
<dbReference type="InterPro" id="IPR032854">
    <property type="entry name" value="ALKBH3"/>
</dbReference>
<evidence type="ECO:0000256" key="1">
    <source>
        <dbReference type="SAM" id="MobiDB-lite"/>
    </source>
</evidence>
<organism evidence="3">
    <name type="scientific">Alexandrium monilatum</name>
    <dbReference type="NCBI Taxonomy" id="311494"/>
    <lineage>
        <taxon>Eukaryota</taxon>
        <taxon>Sar</taxon>
        <taxon>Alveolata</taxon>
        <taxon>Dinophyceae</taxon>
        <taxon>Gonyaulacales</taxon>
        <taxon>Pyrocystaceae</taxon>
        <taxon>Alexandrium</taxon>
    </lineage>
</organism>
<dbReference type="PANTHER" id="PTHR31212:SF4">
    <property type="entry name" value="ALPHA-KETOGLUTARATE-DEPENDENT DIOXYGENASE ALKB HOMOLOG 3"/>
    <property type="match status" value="1"/>
</dbReference>
<accession>A0A7S4VXA8</accession>
<dbReference type="AlphaFoldDB" id="A0A7S4VXA8"/>
<feature type="compositionally biased region" description="Basic and acidic residues" evidence="1">
    <location>
        <begin position="388"/>
        <end position="403"/>
    </location>
</feature>
<dbReference type="SUPFAM" id="SSF51197">
    <property type="entry name" value="Clavaminate synthase-like"/>
    <property type="match status" value="1"/>
</dbReference>
<feature type="domain" description="Fe2OG dioxygenase" evidence="2">
    <location>
        <begin position="517"/>
        <end position="621"/>
    </location>
</feature>
<feature type="compositionally biased region" description="Basic residues" evidence="1">
    <location>
        <begin position="226"/>
        <end position="237"/>
    </location>
</feature>
<dbReference type="InterPro" id="IPR037151">
    <property type="entry name" value="AlkB-like_sf"/>
</dbReference>
<feature type="region of interest" description="Disordered" evidence="1">
    <location>
        <begin position="352"/>
        <end position="410"/>
    </location>
</feature>